<evidence type="ECO:0000313" key="2">
    <source>
        <dbReference type="EMBL" id="MPM53563.1"/>
    </source>
</evidence>
<dbReference type="Gene3D" id="2.60.40.650">
    <property type="match status" value="1"/>
</dbReference>
<dbReference type="SUPFAM" id="SSF81296">
    <property type="entry name" value="E set domains"/>
    <property type="match status" value="1"/>
</dbReference>
<dbReference type="Pfam" id="PF03404">
    <property type="entry name" value="Mo-co_dimer"/>
    <property type="match status" value="1"/>
</dbReference>
<dbReference type="EMBL" id="VSSQ01014397">
    <property type="protein sequence ID" value="MPM53563.1"/>
    <property type="molecule type" value="Genomic_DNA"/>
</dbReference>
<gene>
    <name evidence="2" type="ORF">SDC9_100331</name>
</gene>
<proteinExistence type="predicted"/>
<organism evidence="2">
    <name type="scientific">bioreactor metagenome</name>
    <dbReference type="NCBI Taxonomy" id="1076179"/>
    <lineage>
        <taxon>unclassified sequences</taxon>
        <taxon>metagenomes</taxon>
        <taxon>ecological metagenomes</taxon>
    </lineage>
</organism>
<evidence type="ECO:0000259" key="1">
    <source>
        <dbReference type="Pfam" id="PF03404"/>
    </source>
</evidence>
<dbReference type="GO" id="GO:0030151">
    <property type="term" value="F:molybdenum ion binding"/>
    <property type="evidence" value="ECO:0007669"/>
    <property type="project" value="InterPro"/>
</dbReference>
<accession>A0A645ARS0</accession>
<comment type="caution">
    <text evidence="2">The sequence shown here is derived from an EMBL/GenBank/DDBJ whole genome shotgun (WGS) entry which is preliminary data.</text>
</comment>
<name>A0A645ARS0_9ZZZZ</name>
<dbReference type="InterPro" id="IPR014756">
    <property type="entry name" value="Ig_E-set"/>
</dbReference>
<dbReference type="InterPro" id="IPR005066">
    <property type="entry name" value="MoCF_OxRdtse_dimer"/>
</dbReference>
<dbReference type="GO" id="GO:0016491">
    <property type="term" value="F:oxidoreductase activity"/>
    <property type="evidence" value="ECO:0007669"/>
    <property type="project" value="InterPro"/>
</dbReference>
<sequence length="145" mass="15976">MLEGGSASVFIKQLSDIIVTDEPEENYYMYLGWATEDGGYYNKPCVGMFNSESEGEVISLGKSYTFSGYADAFEQKITAIEVSLDNGTTWTSYPVTGTTESKWVIWNYTITPTEVGAYVIQVRGVTEDGLVSRTPAQMMINVALS</sequence>
<reference evidence="2" key="1">
    <citation type="submission" date="2019-08" db="EMBL/GenBank/DDBJ databases">
        <authorList>
            <person name="Kucharzyk K."/>
            <person name="Murdoch R.W."/>
            <person name="Higgins S."/>
            <person name="Loffler F."/>
        </authorList>
    </citation>
    <scope>NUCLEOTIDE SEQUENCE</scope>
</reference>
<dbReference type="AlphaFoldDB" id="A0A645ARS0"/>
<feature type="domain" description="Moybdenum cofactor oxidoreductase dimerisation" evidence="1">
    <location>
        <begin position="54"/>
        <end position="142"/>
    </location>
</feature>
<protein>
    <recommendedName>
        <fullName evidence="1">Moybdenum cofactor oxidoreductase dimerisation domain-containing protein</fullName>
    </recommendedName>
</protein>